<evidence type="ECO:0000256" key="12">
    <source>
        <dbReference type="ARBA" id="ARBA00022695"/>
    </source>
</evidence>
<evidence type="ECO:0000256" key="17">
    <source>
        <dbReference type="ARBA" id="ARBA00023264"/>
    </source>
</evidence>
<feature type="transmembrane region" description="Helical" evidence="19">
    <location>
        <begin position="200"/>
        <end position="221"/>
    </location>
</feature>
<dbReference type="EMBL" id="CAKOEU010000001">
    <property type="protein sequence ID" value="CAH1850017.1"/>
    <property type="molecule type" value="Genomic_DNA"/>
</dbReference>
<feature type="transmembrane region" description="Helical" evidence="19">
    <location>
        <begin position="133"/>
        <end position="154"/>
    </location>
</feature>
<keyword evidence="10 18" id="KW-0808">Transferase</keyword>
<gene>
    <name evidence="20" type="ORF">LMG032447_00046</name>
</gene>
<evidence type="ECO:0000256" key="11">
    <source>
        <dbReference type="ARBA" id="ARBA00022692"/>
    </source>
</evidence>
<dbReference type="EC" id="2.7.7.41" evidence="6 18"/>
<dbReference type="Pfam" id="PF01148">
    <property type="entry name" value="CTP_transf_1"/>
    <property type="match status" value="1"/>
</dbReference>
<comment type="pathway">
    <text evidence="4">Lipid metabolism.</text>
</comment>
<evidence type="ECO:0000256" key="10">
    <source>
        <dbReference type="ARBA" id="ARBA00022679"/>
    </source>
</evidence>
<keyword evidence="17" id="KW-1208">Phospholipid metabolism</keyword>
<comment type="subcellular location">
    <subcellularLocation>
        <location evidence="2">Cell membrane</location>
        <topology evidence="2">Multi-pass membrane protein</topology>
    </subcellularLocation>
</comment>
<evidence type="ECO:0000256" key="5">
    <source>
        <dbReference type="ARBA" id="ARBA00010185"/>
    </source>
</evidence>
<evidence type="ECO:0000256" key="8">
    <source>
        <dbReference type="ARBA" id="ARBA00022475"/>
    </source>
</evidence>
<evidence type="ECO:0000256" key="19">
    <source>
        <dbReference type="SAM" id="Phobius"/>
    </source>
</evidence>
<reference evidence="20" key="1">
    <citation type="submission" date="2022-03" db="EMBL/GenBank/DDBJ databases">
        <authorList>
            <person name="Hettiarachchi G."/>
        </authorList>
    </citation>
    <scope>NUCLEOTIDE SEQUENCE</scope>
    <source>
        <strain evidence="20">LMG 32447</strain>
    </source>
</reference>
<evidence type="ECO:0000256" key="13">
    <source>
        <dbReference type="ARBA" id="ARBA00022989"/>
    </source>
</evidence>
<keyword evidence="9" id="KW-0444">Lipid biosynthesis</keyword>
<feature type="transmembrane region" description="Helical" evidence="19">
    <location>
        <begin position="111"/>
        <end position="127"/>
    </location>
</feature>
<feature type="transmembrane region" description="Helical" evidence="19">
    <location>
        <begin position="76"/>
        <end position="99"/>
    </location>
</feature>
<evidence type="ECO:0000256" key="15">
    <source>
        <dbReference type="ARBA" id="ARBA00023136"/>
    </source>
</evidence>
<comment type="caution">
    <text evidence="20">The sequence shown here is derived from an EMBL/GenBank/DDBJ whole genome shotgun (WGS) entry which is preliminary data.</text>
</comment>
<keyword evidence="21" id="KW-1185">Reference proteome</keyword>
<dbReference type="Proteomes" id="UP000838102">
    <property type="component" value="Unassembled WGS sequence"/>
</dbReference>
<keyword evidence="14" id="KW-0443">Lipid metabolism</keyword>
<keyword evidence="16" id="KW-0594">Phospholipid biosynthesis</keyword>
<feature type="transmembrane region" description="Helical" evidence="19">
    <location>
        <begin position="6"/>
        <end position="36"/>
    </location>
</feature>
<dbReference type="PANTHER" id="PTHR46382">
    <property type="entry name" value="PHOSPHATIDATE CYTIDYLYLTRANSFERASE"/>
    <property type="match status" value="1"/>
</dbReference>
<name>A0ABM9D1T1_9LACO</name>
<dbReference type="InterPro" id="IPR000374">
    <property type="entry name" value="PC_trans"/>
</dbReference>
<dbReference type="PANTHER" id="PTHR46382:SF1">
    <property type="entry name" value="PHOSPHATIDATE CYTIDYLYLTRANSFERASE"/>
    <property type="match status" value="1"/>
</dbReference>
<evidence type="ECO:0000313" key="20">
    <source>
        <dbReference type="EMBL" id="CAH1850017.1"/>
    </source>
</evidence>
<keyword evidence="12 18" id="KW-0548">Nucleotidyltransferase</keyword>
<organism evidence="20 21">
    <name type="scientific">Convivina praedatoris</name>
    <dbReference type="NCBI Taxonomy" id="2880963"/>
    <lineage>
        <taxon>Bacteria</taxon>
        <taxon>Bacillati</taxon>
        <taxon>Bacillota</taxon>
        <taxon>Bacilli</taxon>
        <taxon>Lactobacillales</taxon>
        <taxon>Lactobacillaceae</taxon>
        <taxon>Convivina</taxon>
    </lineage>
</organism>
<evidence type="ECO:0000256" key="16">
    <source>
        <dbReference type="ARBA" id="ARBA00023209"/>
    </source>
</evidence>
<proteinExistence type="inferred from homology"/>
<keyword evidence="13 19" id="KW-1133">Transmembrane helix</keyword>
<dbReference type="RefSeq" id="WP_248705523.1">
    <property type="nucleotide sequence ID" value="NZ_CAKOET010000001.1"/>
</dbReference>
<evidence type="ECO:0000256" key="9">
    <source>
        <dbReference type="ARBA" id="ARBA00022516"/>
    </source>
</evidence>
<evidence type="ECO:0000256" key="1">
    <source>
        <dbReference type="ARBA" id="ARBA00001698"/>
    </source>
</evidence>
<keyword evidence="8" id="KW-1003">Cell membrane</keyword>
<comment type="catalytic activity">
    <reaction evidence="1 18">
        <text>a 1,2-diacyl-sn-glycero-3-phosphate + CTP + H(+) = a CDP-1,2-diacyl-sn-glycerol + diphosphate</text>
        <dbReference type="Rhea" id="RHEA:16229"/>
        <dbReference type="ChEBI" id="CHEBI:15378"/>
        <dbReference type="ChEBI" id="CHEBI:33019"/>
        <dbReference type="ChEBI" id="CHEBI:37563"/>
        <dbReference type="ChEBI" id="CHEBI:58332"/>
        <dbReference type="ChEBI" id="CHEBI:58608"/>
        <dbReference type="EC" id="2.7.7.41"/>
    </reaction>
</comment>
<feature type="transmembrane region" description="Helical" evidence="19">
    <location>
        <begin position="175"/>
        <end position="194"/>
    </location>
</feature>
<evidence type="ECO:0000256" key="18">
    <source>
        <dbReference type="RuleBase" id="RU003938"/>
    </source>
</evidence>
<evidence type="ECO:0000256" key="3">
    <source>
        <dbReference type="ARBA" id="ARBA00005119"/>
    </source>
</evidence>
<evidence type="ECO:0000256" key="7">
    <source>
        <dbReference type="ARBA" id="ARBA00019373"/>
    </source>
</evidence>
<accession>A0ABM9D1T1</accession>
<evidence type="ECO:0000256" key="14">
    <source>
        <dbReference type="ARBA" id="ARBA00023098"/>
    </source>
</evidence>
<evidence type="ECO:0000256" key="2">
    <source>
        <dbReference type="ARBA" id="ARBA00004651"/>
    </source>
</evidence>
<comment type="pathway">
    <text evidence="3 18">Phospholipid metabolism; CDP-diacylglycerol biosynthesis; CDP-diacylglycerol from sn-glycerol 3-phosphate: step 3/3.</text>
</comment>
<evidence type="ECO:0000256" key="6">
    <source>
        <dbReference type="ARBA" id="ARBA00012487"/>
    </source>
</evidence>
<protein>
    <recommendedName>
        <fullName evidence="7 18">Phosphatidate cytidylyltransferase</fullName>
        <ecNumber evidence="6 18">2.7.7.41</ecNumber>
    </recommendedName>
</protein>
<evidence type="ECO:0000256" key="4">
    <source>
        <dbReference type="ARBA" id="ARBA00005189"/>
    </source>
</evidence>
<evidence type="ECO:0000313" key="21">
    <source>
        <dbReference type="Proteomes" id="UP000838102"/>
    </source>
</evidence>
<sequence length="265" mass="29065">MKTRVITAIVALAVFIPILIIGQMPLLILSLGLGIVAMSEILRMTHSYLISFEAIISYVGVMAVIIPNYLWHSADLPLTMSAQTVMYTIGFLLLVRTVFSRNHFNYDDAGVLFLSMIYIGTGFHYFFQADSKSLATVLFGMLIVWITDSGAYMVGRQIGKHKLAPQISPNKTWEGSIGGSLLAAIIVPAIYASMHLISYNYIEILGLAIVLSIGGQIGDLIESALKRYFKVKDSGNILPGHGGILDRFDSMLVVMPLMSILGMLR</sequence>
<keyword evidence="11 18" id="KW-0812">Transmembrane</keyword>
<dbReference type="PROSITE" id="PS01315">
    <property type="entry name" value="CDS"/>
    <property type="match status" value="1"/>
</dbReference>
<comment type="similarity">
    <text evidence="5 18">Belongs to the CDS family.</text>
</comment>
<keyword evidence="15 19" id="KW-0472">Membrane</keyword>
<feature type="transmembrane region" description="Helical" evidence="19">
    <location>
        <begin position="48"/>
        <end position="70"/>
    </location>
</feature>